<gene>
    <name evidence="4" type="ORF">D9X91_08405</name>
</gene>
<evidence type="ECO:0000256" key="1">
    <source>
        <dbReference type="ARBA" id="ARBA00006484"/>
    </source>
</evidence>
<dbReference type="InterPro" id="IPR036291">
    <property type="entry name" value="NAD(P)-bd_dom_sf"/>
</dbReference>
<dbReference type="AlphaFoldDB" id="A0A3L7K132"/>
<sequence>MGKTALITGASSGIGEEFAYRLAQQNVNLVLVARSEEKLNLLADQVKQYGIEATVLPYDLSIEYAGTKVFEMTEALGIQVDMLINNAGFALSGILTDIDPEQDHRQVMLNVNAVVDLTHAYLPGMIERGTGAIINLASTVSFQPVPHMAVYGATKAFVLSFSEAIWQEYHDKGIDVLALCPGATDTNFFETAGDVAFGKIRTPHQVVDTALKALKGRKSFVVDGKRNYLTAQLSRILPRKTVVSIAGKLAKPGRKM</sequence>
<dbReference type="InterPro" id="IPR002347">
    <property type="entry name" value="SDR_fam"/>
</dbReference>
<dbReference type="Proteomes" id="UP000276770">
    <property type="component" value="Unassembled WGS sequence"/>
</dbReference>
<organism evidence="4 5">
    <name type="scientific">Falsibacillus albus</name>
    <dbReference type="NCBI Taxonomy" id="2478915"/>
    <lineage>
        <taxon>Bacteria</taxon>
        <taxon>Bacillati</taxon>
        <taxon>Bacillota</taxon>
        <taxon>Bacilli</taxon>
        <taxon>Bacillales</taxon>
        <taxon>Bacillaceae</taxon>
        <taxon>Falsibacillus</taxon>
    </lineage>
</organism>
<dbReference type="RefSeq" id="WP_121680148.1">
    <property type="nucleotide sequence ID" value="NZ_RCVZ01000004.1"/>
</dbReference>
<name>A0A3L7K132_9BACI</name>
<dbReference type="GO" id="GO:0016491">
    <property type="term" value="F:oxidoreductase activity"/>
    <property type="evidence" value="ECO:0007669"/>
    <property type="project" value="UniProtKB-KW"/>
</dbReference>
<dbReference type="PRINTS" id="PR00080">
    <property type="entry name" value="SDRFAMILY"/>
</dbReference>
<dbReference type="PANTHER" id="PTHR43899:SF13">
    <property type="entry name" value="RH59310P"/>
    <property type="match status" value="1"/>
</dbReference>
<dbReference type="Gene3D" id="3.40.50.720">
    <property type="entry name" value="NAD(P)-binding Rossmann-like Domain"/>
    <property type="match status" value="1"/>
</dbReference>
<dbReference type="Pfam" id="PF00106">
    <property type="entry name" value="adh_short"/>
    <property type="match status" value="1"/>
</dbReference>
<dbReference type="PIRSF" id="PIRSF000126">
    <property type="entry name" value="11-beta-HSD1"/>
    <property type="match status" value="1"/>
</dbReference>
<evidence type="ECO:0000256" key="3">
    <source>
        <dbReference type="RuleBase" id="RU000363"/>
    </source>
</evidence>
<evidence type="ECO:0000256" key="2">
    <source>
        <dbReference type="ARBA" id="ARBA00023002"/>
    </source>
</evidence>
<keyword evidence="5" id="KW-1185">Reference proteome</keyword>
<proteinExistence type="inferred from homology"/>
<dbReference type="InterPro" id="IPR051019">
    <property type="entry name" value="VLCFA-Steroid_DH"/>
</dbReference>
<comment type="similarity">
    <text evidence="1 3">Belongs to the short-chain dehydrogenases/reductases (SDR) family.</text>
</comment>
<protein>
    <submittedName>
        <fullName evidence="4">SDR family oxidoreductase</fullName>
    </submittedName>
</protein>
<reference evidence="4 5" key="1">
    <citation type="submission" date="2018-10" db="EMBL/GenBank/DDBJ databases">
        <title>Falsibacillus sp. genome draft.</title>
        <authorList>
            <person name="Shi S."/>
        </authorList>
    </citation>
    <scope>NUCLEOTIDE SEQUENCE [LARGE SCALE GENOMIC DNA]</scope>
    <source>
        <strain evidence="4 5">GY 10110</strain>
    </source>
</reference>
<keyword evidence="2" id="KW-0560">Oxidoreductase</keyword>
<dbReference type="PRINTS" id="PR00081">
    <property type="entry name" value="GDHRDH"/>
</dbReference>
<dbReference type="SUPFAM" id="SSF51735">
    <property type="entry name" value="NAD(P)-binding Rossmann-fold domains"/>
    <property type="match status" value="1"/>
</dbReference>
<dbReference type="PANTHER" id="PTHR43899">
    <property type="entry name" value="RH59310P"/>
    <property type="match status" value="1"/>
</dbReference>
<dbReference type="OrthoDB" id="9808814at2"/>
<dbReference type="CDD" id="cd05233">
    <property type="entry name" value="SDR_c"/>
    <property type="match status" value="1"/>
</dbReference>
<accession>A0A3L7K132</accession>
<evidence type="ECO:0000313" key="5">
    <source>
        <dbReference type="Proteomes" id="UP000276770"/>
    </source>
</evidence>
<comment type="caution">
    <text evidence="4">The sequence shown here is derived from an EMBL/GenBank/DDBJ whole genome shotgun (WGS) entry which is preliminary data.</text>
</comment>
<dbReference type="EMBL" id="RCVZ01000004">
    <property type="protein sequence ID" value="RLQ96295.1"/>
    <property type="molecule type" value="Genomic_DNA"/>
</dbReference>
<evidence type="ECO:0000313" key="4">
    <source>
        <dbReference type="EMBL" id="RLQ96295.1"/>
    </source>
</evidence>